<name>A0A7Z2GSG8_9BURK</name>
<protein>
    <submittedName>
        <fullName evidence="4">Efflux RND transporter periplasmic adaptor subunit</fullName>
    </submittedName>
</protein>
<organism evidence="4 5">
    <name type="scientific">Paraburkholderia acidisoli</name>
    <dbReference type="NCBI Taxonomy" id="2571748"/>
    <lineage>
        <taxon>Bacteria</taxon>
        <taxon>Pseudomonadati</taxon>
        <taxon>Pseudomonadota</taxon>
        <taxon>Betaproteobacteria</taxon>
        <taxon>Burkholderiales</taxon>
        <taxon>Burkholderiaceae</taxon>
        <taxon>Paraburkholderia</taxon>
    </lineage>
</organism>
<dbReference type="Gene3D" id="2.40.420.20">
    <property type="match status" value="1"/>
</dbReference>
<evidence type="ECO:0000256" key="1">
    <source>
        <dbReference type="ARBA" id="ARBA00009477"/>
    </source>
</evidence>
<feature type="chain" id="PRO_5031433422" evidence="2">
    <location>
        <begin position="28"/>
        <end position="369"/>
    </location>
</feature>
<dbReference type="InterPro" id="IPR006143">
    <property type="entry name" value="RND_pump_MFP"/>
</dbReference>
<dbReference type="SUPFAM" id="SSF111369">
    <property type="entry name" value="HlyD-like secretion proteins"/>
    <property type="match status" value="1"/>
</dbReference>
<dbReference type="InterPro" id="IPR058637">
    <property type="entry name" value="YknX-like_C"/>
</dbReference>
<dbReference type="Gene3D" id="2.40.30.170">
    <property type="match status" value="1"/>
</dbReference>
<proteinExistence type="inferred from homology"/>
<feature type="signal peptide" evidence="2">
    <location>
        <begin position="1"/>
        <end position="27"/>
    </location>
</feature>
<dbReference type="Proteomes" id="UP000433577">
    <property type="component" value="Chromosome 4"/>
</dbReference>
<dbReference type="EMBL" id="CP046916">
    <property type="protein sequence ID" value="QGZ66914.1"/>
    <property type="molecule type" value="Genomic_DNA"/>
</dbReference>
<dbReference type="Gene3D" id="1.10.287.470">
    <property type="entry name" value="Helix hairpin bin"/>
    <property type="match status" value="1"/>
</dbReference>
<dbReference type="GO" id="GO:1990281">
    <property type="term" value="C:efflux pump complex"/>
    <property type="evidence" value="ECO:0007669"/>
    <property type="project" value="TreeGrafter"/>
</dbReference>
<sequence>MYRPSVWAACSVLATGVALIGVCAARADNAAAPAAASQPTAAVEVVHVSRKPVSQVVVAYGSVASASANVTTVSLSYLARVVRVLVQPGQSVTRGAPLFVVQADPNAVIALGQAQSAATLARGELERTEALYHDGLATQSQLAAAQKALADAQQALDAQGATGVSVGAKTVTAPVAGVVSQLTAAPGDQVQAGAALAQLVADRASSGNSANITLGADPADALKLRTGDGVVLHPLSASLGGEQAQGRVVLVGAAIDPQSQLVDVSVNAPLAAGGFLPGTRVRADIDTQTGVWWNVPRASVLQDGKGYYVFQVSPGNKAHRVDVAVKVEHGNQYGVDGALDVTRPLVVSGNYELEDGMAVRVVAGEGGAR</sequence>
<dbReference type="Pfam" id="PF25989">
    <property type="entry name" value="YknX_C"/>
    <property type="match status" value="1"/>
</dbReference>
<evidence type="ECO:0000256" key="2">
    <source>
        <dbReference type="SAM" id="SignalP"/>
    </source>
</evidence>
<evidence type="ECO:0000259" key="3">
    <source>
        <dbReference type="Pfam" id="PF25989"/>
    </source>
</evidence>
<feature type="domain" description="YknX-like C-terminal permuted SH3-like" evidence="3">
    <location>
        <begin position="294"/>
        <end position="361"/>
    </location>
</feature>
<comment type="similarity">
    <text evidence="1">Belongs to the membrane fusion protein (MFP) (TC 8.A.1) family.</text>
</comment>
<gene>
    <name evidence="4" type="ORF">FAZ98_33210</name>
</gene>
<evidence type="ECO:0000313" key="5">
    <source>
        <dbReference type="Proteomes" id="UP000433577"/>
    </source>
</evidence>
<dbReference type="KEGG" id="pacs:FAZ98_33210"/>
<dbReference type="GO" id="GO:0015562">
    <property type="term" value="F:efflux transmembrane transporter activity"/>
    <property type="evidence" value="ECO:0007669"/>
    <property type="project" value="TreeGrafter"/>
</dbReference>
<dbReference type="OrthoDB" id="8992784at2"/>
<keyword evidence="5" id="KW-1185">Reference proteome</keyword>
<evidence type="ECO:0000313" key="4">
    <source>
        <dbReference type="EMBL" id="QGZ66914.1"/>
    </source>
</evidence>
<keyword evidence="2" id="KW-0732">Signal</keyword>
<dbReference type="AlphaFoldDB" id="A0A7Z2GSG8"/>
<dbReference type="Gene3D" id="2.40.50.100">
    <property type="match status" value="1"/>
</dbReference>
<accession>A0A7Z2GSG8</accession>
<dbReference type="PANTHER" id="PTHR30469">
    <property type="entry name" value="MULTIDRUG RESISTANCE PROTEIN MDTA"/>
    <property type="match status" value="1"/>
</dbReference>
<dbReference type="NCBIfam" id="TIGR01730">
    <property type="entry name" value="RND_mfp"/>
    <property type="match status" value="1"/>
</dbReference>
<reference evidence="4 5" key="1">
    <citation type="submission" date="2019-12" db="EMBL/GenBank/DDBJ databases">
        <title>Paraburkholderia acidiphila 7Q-K02 sp. nov and Paraburkholderia acidisoli DHF22 sp. nov., two strains isolated from forest soil.</title>
        <authorList>
            <person name="Gao Z."/>
            <person name="Qiu L."/>
        </authorList>
    </citation>
    <scope>NUCLEOTIDE SEQUENCE [LARGE SCALE GENOMIC DNA]</scope>
    <source>
        <strain evidence="4 5">DHF22</strain>
    </source>
</reference>
<dbReference type="PANTHER" id="PTHR30469:SF15">
    <property type="entry name" value="HLYD FAMILY OF SECRETION PROTEINS"/>
    <property type="match status" value="1"/>
</dbReference>